<feature type="compositionally biased region" description="Basic and acidic residues" evidence="3">
    <location>
        <begin position="386"/>
        <end position="395"/>
    </location>
</feature>
<sequence>MVRKWSAEEDAEMVRLVKELGTKQWGQIGIQLGGRSGKQCRERWHNQLDPNIKKEAWSAEEEMVLQQKHAEYGNRWAEIARFLPGRTDNAIKNHWNNARRRMSMGKSFSSRGHDEPYGGSRRGSKIESGNSLSMDGAGQSSDPPSLPPSFPPSLPPHPSTGISPPPMPPPPTSISATETLPLSPRTSIPPSLGPSDSAATLLPAHFLPHPLTTSEHTESRPSPVEATLTNSPSSSLLPVSQQAKECEGKGQGGVLGVEAGGRVEGGRQDGKEGGPDEAKILLSLSCGPSRGKEEGREEGREEGGVSDYGVGSPGGQRKRGRAGRGQSGERLVSSVMEEDTASSPVPSQGGGHSSNSSLGQESQGEGMEGGEKQEMMRTLAGSPEGAEAREEVLGV</sequence>
<keyword evidence="1" id="KW-0677">Repeat</keyword>
<evidence type="ECO:0000259" key="5">
    <source>
        <dbReference type="PROSITE" id="PS51294"/>
    </source>
</evidence>
<feature type="compositionally biased region" description="Gly residues" evidence="3">
    <location>
        <begin position="249"/>
        <end position="263"/>
    </location>
</feature>
<feature type="compositionally biased region" description="Low complexity" evidence="3">
    <location>
        <begin position="353"/>
        <end position="365"/>
    </location>
</feature>
<reference evidence="6 7" key="1">
    <citation type="journal article" date="2014" name="Mol. Plant">
        <title>Chromosome Scale Genome Assembly and Transcriptome Profiling of Nannochloropsis gaditana in Nitrogen Depletion.</title>
        <authorList>
            <person name="Corteggiani Carpinelli E."/>
            <person name="Telatin A."/>
            <person name="Vitulo N."/>
            <person name="Forcato C."/>
            <person name="D'Angelo M."/>
            <person name="Schiavon R."/>
            <person name="Vezzi A."/>
            <person name="Giacometti G.M."/>
            <person name="Morosinotto T."/>
            <person name="Valle G."/>
        </authorList>
    </citation>
    <scope>NUCLEOTIDE SEQUENCE [LARGE SCALE GENOMIC DNA]</scope>
    <source>
        <strain evidence="6 7">B-31</strain>
    </source>
</reference>
<gene>
    <name evidence="6" type="ORF">Naga_100412g2</name>
</gene>
<dbReference type="GO" id="GO:0000978">
    <property type="term" value="F:RNA polymerase II cis-regulatory region sequence-specific DNA binding"/>
    <property type="evidence" value="ECO:0007669"/>
    <property type="project" value="TreeGrafter"/>
</dbReference>
<dbReference type="SMART" id="SM00717">
    <property type="entry name" value="SANT"/>
    <property type="match status" value="2"/>
</dbReference>
<evidence type="ECO:0000256" key="1">
    <source>
        <dbReference type="ARBA" id="ARBA00022737"/>
    </source>
</evidence>
<dbReference type="InterPro" id="IPR017930">
    <property type="entry name" value="Myb_dom"/>
</dbReference>
<feature type="region of interest" description="Disordered" evidence="3">
    <location>
        <begin position="94"/>
        <end position="395"/>
    </location>
</feature>
<dbReference type="SUPFAM" id="SSF46689">
    <property type="entry name" value="Homeodomain-like"/>
    <property type="match status" value="1"/>
</dbReference>
<evidence type="ECO:0000313" key="6">
    <source>
        <dbReference type="EMBL" id="EWM21680.1"/>
    </source>
</evidence>
<name>W7T3Y1_9STRA</name>
<feature type="domain" description="Myb-like" evidence="4">
    <location>
        <begin position="1"/>
        <end position="48"/>
    </location>
</feature>
<evidence type="ECO:0000313" key="7">
    <source>
        <dbReference type="Proteomes" id="UP000019335"/>
    </source>
</evidence>
<dbReference type="GO" id="GO:0005634">
    <property type="term" value="C:nucleus"/>
    <property type="evidence" value="ECO:0007669"/>
    <property type="project" value="TreeGrafter"/>
</dbReference>
<dbReference type="PANTHER" id="PTHR45614">
    <property type="entry name" value="MYB PROTEIN-RELATED"/>
    <property type="match status" value="1"/>
</dbReference>
<proteinExistence type="predicted"/>
<dbReference type="InterPro" id="IPR001005">
    <property type="entry name" value="SANT/Myb"/>
</dbReference>
<feature type="domain" description="Myb-like" evidence="4">
    <location>
        <begin position="49"/>
        <end position="99"/>
    </location>
</feature>
<dbReference type="PANTHER" id="PTHR45614:SF25">
    <property type="entry name" value="MYB PROTEIN"/>
    <property type="match status" value="1"/>
</dbReference>
<dbReference type="EMBL" id="AZIL01002423">
    <property type="protein sequence ID" value="EWM21680.1"/>
    <property type="molecule type" value="Genomic_DNA"/>
</dbReference>
<dbReference type="GO" id="GO:0000981">
    <property type="term" value="F:DNA-binding transcription factor activity, RNA polymerase II-specific"/>
    <property type="evidence" value="ECO:0007669"/>
    <property type="project" value="TreeGrafter"/>
</dbReference>
<dbReference type="Gene3D" id="1.10.10.60">
    <property type="entry name" value="Homeodomain-like"/>
    <property type="match status" value="2"/>
</dbReference>
<organism evidence="6 7">
    <name type="scientific">Nannochloropsis gaditana</name>
    <dbReference type="NCBI Taxonomy" id="72520"/>
    <lineage>
        <taxon>Eukaryota</taxon>
        <taxon>Sar</taxon>
        <taxon>Stramenopiles</taxon>
        <taxon>Ochrophyta</taxon>
        <taxon>Eustigmatophyceae</taxon>
        <taxon>Eustigmatales</taxon>
        <taxon>Monodopsidaceae</taxon>
        <taxon>Nannochloropsis</taxon>
    </lineage>
</organism>
<feature type="domain" description="HTH myb-type" evidence="5">
    <location>
        <begin position="1"/>
        <end position="52"/>
    </location>
</feature>
<feature type="compositionally biased region" description="Polar residues" evidence="3">
    <location>
        <begin position="176"/>
        <end position="189"/>
    </location>
</feature>
<dbReference type="Pfam" id="PF13921">
    <property type="entry name" value="Myb_DNA-bind_6"/>
    <property type="match status" value="1"/>
</dbReference>
<dbReference type="PROSITE" id="PS51294">
    <property type="entry name" value="HTH_MYB"/>
    <property type="match status" value="2"/>
</dbReference>
<dbReference type="OrthoDB" id="2143914at2759"/>
<feature type="compositionally biased region" description="Basic and acidic residues" evidence="3">
    <location>
        <begin position="290"/>
        <end position="303"/>
    </location>
</feature>
<feature type="domain" description="HTH myb-type" evidence="5">
    <location>
        <begin position="53"/>
        <end position="103"/>
    </location>
</feature>
<protein>
    <submittedName>
        <fullName evidence="6">Myb transcription factor</fullName>
    </submittedName>
</protein>
<accession>W7T3Y1</accession>
<dbReference type="InterPro" id="IPR050560">
    <property type="entry name" value="MYB_TF"/>
</dbReference>
<evidence type="ECO:0000259" key="4">
    <source>
        <dbReference type="PROSITE" id="PS50090"/>
    </source>
</evidence>
<feature type="compositionally biased region" description="Pro residues" evidence="3">
    <location>
        <begin position="144"/>
        <end position="172"/>
    </location>
</feature>
<comment type="caution">
    <text evidence="6">The sequence shown here is derived from an EMBL/GenBank/DDBJ whole genome shotgun (WGS) entry which is preliminary data.</text>
</comment>
<dbReference type="CDD" id="cd00167">
    <property type="entry name" value="SANT"/>
    <property type="match status" value="2"/>
</dbReference>
<evidence type="ECO:0000256" key="3">
    <source>
        <dbReference type="SAM" id="MobiDB-lite"/>
    </source>
</evidence>
<keyword evidence="7" id="KW-1185">Reference proteome</keyword>
<feature type="compositionally biased region" description="Low complexity" evidence="3">
    <location>
        <begin position="231"/>
        <end position="242"/>
    </location>
</feature>
<keyword evidence="2" id="KW-0238">DNA-binding</keyword>
<dbReference type="InterPro" id="IPR009057">
    <property type="entry name" value="Homeodomain-like_sf"/>
</dbReference>
<dbReference type="FunFam" id="1.10.10.60:FF:000010">
    <property type="entry name" value="Transcriptional activator Myb isoform A"/>
    <property type="match status" value="1"/>
</dbReference>
<dbReference type="Proteomes" id="UP000019335">
    <property type="component" value="Unassembled WGS sequence"/>
</dbReference>
<evidence type="ECO:0000256" key="2">
    <source>
        <dbReference type="ARBA" id="ARBA00023125"/>
    </source>
</evidence>
<feature type="compositionally biased region" description="Basic and acidic residues" evidence="3">
    <location>
        <begin position="264"/>
        <end position="279"/>
    </location>
</feature>
<dbReference type="AlphaFoldDB" id="W7T3Y1"/>
<dbReference type="PROSITE" id="PS50090">
    <property type="entry name" value="MYB_LIKE"/>
    <property type="match status" value="2"/>
</dbReference>